<keyword evidence="5" id="KW-0963">Cytoplasm</keyword>
<comment type="subcellular location">
    <subcellularLocation>
        <location evidence="2">Cytoplasm</location>
        <location evidence="2">Cytoskeleton</location>
        <location evidence="2">Flagellum axoneme</location>
    </subcellularLocation>
</comment>
<evidence type="ECO:0000313" key="14">
    <source>
        <dbReference type="EMBL" id="KAK2837324.1"/>
    </source>
</evidence>
<keyword evidence="6" id="KW-0282">Flagellum</keyword>
<dbReference type="InterPro" id="IPR000048">
    <property type="entry name" value="IQ_motif_EF-hand-BS"/>
</dbReference>
<evidence type="ECO:0000256" key="11">
    <source>
        <dbReference type="ARBA" id="ARBA00046836"/>
    </source>
</evidence>
<keyword evidence="12" id="KW-0175">Coiled coil</keyword>
<evidence type="ECO:0000256" key="2">
    <source>
        <dbReference type="ARBA" id="ARBA00004611"/>
    </source>
</evidence>
<evidence type="ECO:0000256" key="12">
    <source>
        <dbReference type="SAM" id="Coils"/>
    </source>
</evidence>
<dbReference type="PROSITE" id="PS50096">
    <property type="entry name" value="IQ"/>
    <property type="match status" value="1"/>
</dbReference>
<dbReference type="AlphaFoldDB" id="A0AA88SMY8"/>
<proteinExistence type="inferred from homology"/>
<dbReference type="SMART" id="SM00015">
    <property type="entry name" value="IQ"/>
    <property type="match status" value="1"/>
</dbReference>
<evidence type="ECO:0000256" key="3">
    <source>
        <dbReference type="ARBA" id="ARBA00009071"/>
    </source>
</evidence>
<reference evidence="14" key="1">
    <citation type="submission" date="2023-07" db="EMBL/GenBank/DDBJ databases">
        <title>Chromosome-level Genome Assembly of Striped Snakehead (Channa striata).</title>
        <authorList>
            <person name="Liu H."/>
        </authorList>
    </citation>
    <scope>NUCLEOTIDE SEQUENCE</scope>
    <source>
        <strain evidence="14">Gz</strain>
        <tissue evidence="14">Muscle</tissue>
    </source>
</reference>
<organism evidence="14 15">
    <name type="scientific">Channa striata</name>
    <name type="common">Snakehead murrel</name>
    <name type="synonym">Ophicephalus striatus</name>
    <dbReference type="NCBI Taxonomy" id="64152"/>
    <lineage>
        <taxon>Eukaryota</taxon>
        <taxon>Metazoa</taxon>
        <taxon>Chordata</taxon>
        <taxon>Craniata</taxon>
        <taxon>Vertebrata</taxon>
        <taxon>Euteleostomi</taxon>
        <taxon>Actinopterygii</taxon>
        <taxon>Neopterygii</taxon>
        <taxon>Teleostei</taxon>
        <taxon>Neoteleostei</taxon>
        <taxon>Acanthomorphata</taxon>
        <taxon>Anabantaria</taxon>
        <taxon>Anabantiformes</taxon>
        <taxon>Channoidei</taxon>
        <taxon>Channidae</taxon>
        <taxon>Channa</taxon>
    </lineage>
</organism>
<comment type="caution">
    <text evidence="14">The sequence shown here is derived from an EMBL/GenBank/DDBJ whole genome shotgun (WGS) entry which is preliminary data.</text>
</comment>
<protein>
    <recommendedName>
        <fullName evidence="4">Dynein regulatory complex protein 10</fullName>
    </recommendedName>
    <alternativeName>
        <fullName evidence="10">IQ domain-containing protein D</fullName>
    </alternativeName>
</protein>
<dbReference type="Proteomes" id="UP001187415">
    <property type="component" value="Unassembled WGS sequence"/>
</dbReference>
<feature type="region of interest" description="Disordered" evidence="13">
    <location>
        <begin position="1"/>
        <end position="25"/>
    </location>
</feature>
<dbReference type="PANTHER" id="PTHR31598:SF1">
    <property type="entry name" value="DYNEIN REGULATORY COMPLEX PROTEIN 10"/>
    <property type="match status" value="1"/>
</dbReference>
<dbReference type="Pfam" id="PF00612">
    <property type="entry name" value="IQ"/>
    <property type="match status" value="1"/>
</dbReference>
<feature type="region of interest" description="Disordered" evidence="13">
    <location>
        <begin position="87"/>
        <end position="113"/>
    </location>
</feature>
<dbReference type="CDD" id="cd23767">
    <property type="entry name" value="IQCD"/>
    <property type="match status" value="1"/>
</dbReference>
<feature type="compositionally biased region" description="Basic and acidic residues" evidence="13">
    <location>
        <begin position="104"/>
        <end position="113"/>
    </location>
</feature>
<evidence type="ECO:0000256" key="8">
    <source>
        <dbReference type="ARBA" id="ARBA00023212"/>
    </source>
</evidence>
<evidence type="ECO:0000313" key="15">
    <source>
        <dbReference type="Proteomes" id="UP001187415"/>
    </source>
</evidence>
<name>A0AA88SMY8_CHASR</name>
<evidence type="ECO:0000256" key="13">
    <source>
        <dbReference type="SAM" id="MobiDB-lite"/>
    </source>
</evidence>
<keyword evidence="15" id="KW-1185">Reference proteome</keyword>
<dbReference type="InterPro" id="IPR042815">
    <property type="entry name" value="DRC10"/>
</dbReference>
<evidence type="ECO:0000256" key="5">
    <source>
        <dbReference type="ARBA" id="ARBA00022490"/>
    </source>
</evidence>
<sequence>MDAKGETQPAKTLTEDPPNSHKGSQKKLLSVEVKCISSILENCNRQVEIAVALFAILQSDKLSSIVDKDLSQALQEHQTLCERLETLEGLKQESDGEQEGEGSTARKTETAKLEEDIRNSARDLLRYFRGHPDAIIRLRSVQGIEAGESECKLIRGLKGFHSHMIEKLLISPDEELRSVFYAQASPSAAQDPEGMVSKEENLDTAMKQIDELILQEENEIQKLQNSLLEKTAQEMSISPLAEKQCQPLIKTSKKQDTIQQKIDQLNIQLNNLVLENRQAERIIQEKNEKLKNNIEYLLQSFDNKMEEIQTELETNEWENVLEEEELQRLEISFSVLKLECDQIQERRWLAEEKRKEDIRMLELKTKAGILIQAWWRGYSVRKALKNKGKSKKAKKSKGKKK</sequence>
<evidence type="ECO:0000256" key="7">
    <source>
        <dbReference type="ARBA" id="ARBA00023069"/>
    </source>
</evidence>
<evidence type="ECO:0000256" key="9">
    <source>
        <dbReference type="ARBA" id="ARBA00023273"/>
    </source>
</evidence>
<dbReference type="EMBL" id="JAUPFM010000011">
    <property type="protein sequence ID" value="KAK2837324.1"/>
    <property type="molecule type" value="Genomic_DNA"/>
</dbReference>
<comment type="similarity">
    <text evidence="3">Belongs to the DRC10 family.</text>
</comment>
<evidence type="ECO:0000256" key="6">
    <source>
        <dbReference type="ARBA" id="ARBA00022846"/>
    </source>
</evidence>
<comment type="subunit">
    <text evidence="11">Component of the nexin-dynein regulatory complex (N-DRC). Interacts with CFAP52.</text>
</comment>
<feature type="coiled-coil region" evidence="12">
    <location>
        <begin position="195"/>
        <end position="346"/>
    </location>
</feature>
<evidence type="ECO:0000256" key="4">
    <source>
        <dbReference type="ARBA" id="ARBA00021752"/>
    </source>
</evidence>
<keyword evidence="8" id="KW-0206">Cytoskeleton</keyword>
<gene>
    <name evidence="14" type="ORF">Q5P01_014536</name>
</gene>
<dbReference type="PANTHER" id="PTHR31598">
    <property type="entry name" value="IQ DOMAIN-CONTAINING PROTEIN D"/>
    <property type="match status" value="1"/>
</dbReference>
<keyword evidence="9" id="KW-0966">Cell projection</keyword>
<evidence type="ECO:0000256" key="10">
    <source>
        <dbReference type="ARBA" id="ARBA00032180"/>
    </source>
</evidence>
<dbReference type="Gene3D" id="1.20.5.190">
    <property type="match status" value="1"/>
</dbReference>
<comment type="function">
    <text evidence="1">Component of the nexin-dynein regulatory complex (N-DRC), a key regulator of ciliary/flagellar motility which maintains the alignment and integrity of the distal axoneme and regulates microtubule sliding in motile axonemes.</text>
</comment>
<accession>A0AA88SMY8</accession>
<evidence type="ECO:0000256" key="1">
    <source>
        <dbReference type="ARBA" id="ARBA00003029"/>
    </source>
</evidence>
<keyword evidence="7" id="KW-0969">Cilium</keyword>